<dbReference type="Proteomes" id="UP001164539">
    <property type="component" value="Chromosome 2"/>
</dbReference>
<evidence type="ECO:0000313" key="2">
    <source>
        <dbReference type="Proteomes" id="UP001164539"/>
    </source>
</evidence>
<comment type="caution">
    <text evidence="1">The sequence shown here is derived from an EMBL/GenBank/DDBJ whole genome shotgun (WGS) entry which is preliminary data.</text>
</comment>
<reference evidence="1 2" key="1">
    <citation type="journal article" date="2023" name="Science">
        <title>Complex scaffold remodeling in plant triterpene biosynthesis.</title>
        <authorList>
            <person name="De La Pena R."/>
            <person name="Hodgson H."/>
            <person name="Liu J.C."/>
            <person name="Stephenson M.J."/>
            <person name="Martin A.C."/>
            <person name="Owen C."/>
            <person name="Harkess A."/>
            <person name="Leebens-Mack J."/>
            <person name="Jimenez L.E."/>
            <person name="Osbourn A."/>
            <person name="Sattely E.S."/>
        </authorList>
    </citation>
    <scope>NUCLEOTIDE SEQUENCE [LARGE SCALE GENOMIC DNA]</scope>
    <source>
        <strain evidence="2">cv. JPN11</strain>
        <tissue evidence="1">Leaf</tissue>
    </source>
</reference>
<name>A0ACC1YSL9_MELAZ</name>
<keyword evidence="2" id="KW-1185">Reference proteome</keyword>
<accession>A0ACC1YSL9</accession>
<dbReference type="EMBL" id="CM051395">
    <property type="protein sequence ID" value="KAJ4726339.1"/>
    <property type="molecule type" value="Genomic_DNA"/>
</dbReference>
<evidence type="ECO:0000313" key="1">
    <source>
        <dbReference type="EMBL" id="KAJ4726339.1"/>
    </source>
</evidence>
<organism evidence="1 2">
    <name type="scientific">Melia azedarach</name>
    <name type="common">Chinaberry tree</name>
    <dbReference type="NCBI Taxonomy" id="155640"/>
    <lineage>
        <taxon>Eukaryota</taxon>
        <taxon>Viridiplantae</taxon>
        <taxon>Streptophyta</taxon>
        <taxon>Embryophyta</taxon>
        <taxon>Tracheophyta</taxon>
        <taxon>Spermatophyta</taxon>
        <taxon>Magnoliopsida</taxon>
        <taxon>eudicotyledons</taxon>
        <taxon>Gunneridae</taxon>
        <taxon>Pentapetalae</taxon>
        <taxon>rosids</taxon>
        <taxon>malvids</taxon>
        <taxon>Sapindales</taxon>
        <taxon>Meliaceae</taxon>
        <taxon>Melia</taxon>
    </lineage>
</organism>
<gene>
    <name evidence="1" type="ORF">OWV82_005068</name>
</gene>
<proteinExistence type="predicted"/>
<protein>
    <submittedName>
        <fullName evidence="1">Protein DETOXIFICATION</fullName>
    </submittedName>
</protein>
<sequence length="98" mass="10743">MSITFDSVQGVLAGVARGSGWQHLAVWANLVTLYLIGMPIAVLLGFKLKLYAKGLWIGLICGLFCQASTLLLITLRRKWTKMDIPVNIGEKETTPVLV</sequence>